<gene>
    <name evidence="2" type="ORF">HNP21_002859</name>
</gene>
<feature type="transmembrane region" description="Helical" evidence="1">
    <location>
        <begin position="123"/>
        <end position="140"/>
    </location>
</feature>
<feature type="transmembrane region" description="Helical" evidence="1">
    <location>
        <begin position="152"/>
        <end position="172"/>
    </location>
</feature>
<name>A0A7W3RFD0_PRIAR</name>
<dbReference type="Proteomes" id="UP000543174">
    <property type="component" value="Unassembled WGS sequence"/>
</dbReference>
<accession>A0A7W3RFD0</accession>
<dbReference type="RefSeq" id="WP_055988968.1">
    <property type="nucleotide sequence ID" value="NZ_CP169254.1"/>
</dbReference>
<evidence type="ECO:0000313" key="3">
    <source>
        <dbReference type="Proteomes" id="UP000543174"/>
    </source>
</evidence>
<feature type="transmembrane region" description="Helical" evidence="1">
    <location>
        <begin position="6"/>
        <end position="24"/>
    </location>
</feature>
<keyword evidence="3" id="KW-1185">Reference proteome</keyword>
<protein>
    <recommendedName>
        <fullName evidence="4">2TM domain-containing protein</fullName>
    </recommendedName>
</protein>
<comment type="caution">
    <text evidence="2">The sequence shown here is derived from an EMBL/GenBank/DDBJ whole genome shotgun (WGS) entry which is preliminary data.</text>
</comment>
<evidence type="ECO:0000256" key="1">
    <source>
        <dbReference type="SAM" id="Phobius"/>
    </source>
</evidence>
<evidence type="ECO:0000313" key="2">
    <source>
        <dbReference type="EMBL" id="MBA9039752.1"/>
    </source>
</evidence>
<feature type="transmembrane region" description="Helical" evidence="1">
    <location>
        <begin position="64"/>
        <end position="81"/>
    </location>
</feature>
<dbReference type="AlphaFoldDB" id="A0A7W3RFD0"/>
<keyword evidence="1" id="KW-0472">Membrane</keyword>
<proteinExistence type="predicted"/>
<evidence type="ECO:0008006" key="4">
    <source>
        <dbReference type="Google" id="ProtNLM"/>
    </source>
</evidence>
<reference evidence="2" key="1">
    <citation type="submission" date="2020-08" db="EMBL/GenBank/DDBJ databases">
        <title>Functional genomics of gut bacteria from endangered species of beetles.</title>
        <authorList>
            <person name="Carlos-Shanley C."/>
        </authorList>
    </citation>
    <scope>NUCLEOTIDE SEQUENCE [LARGE SCALE GENOMIC DNA]</scope>
    <source>
        <strain evidence="2">S00060</strain>
    </source>
</reference>
<feature type="transmembrane region" description="Helical" evidence="1">
    <location>
        <begin position="36"/>
        <end position="58"/>
    </location>
</feature>
<organism evidence="2 3">
    <name type="scientific">Priestia aryabhattai</name>
    <name type="common">Bacillus aryabhattai</name>
    <dbReference type="NCBI Taxonomy" id="412384"/>
    <lineage>
        <taxon>Bacteria</taxon>
        <taxon>Bacillati</taxon>
        <taxon>Bacillota</taxon>
        <taxon>Bacilli</taxon>
        <taxon>Bacillales</taxon>
        <taxon>Bacillaceae</taxon>
        <taxon>Priestia</taxon>
    </lineage>
</organism>
<dbReference type="EMBL" id="JACJHT010000002">
    <property type="protein sequence ID" value="MBA9039752.1"/>
    <property type="molecule type" value="Genomic_DNA"/>
</dbReference>
<sequence>MNLIAWMIIACEIAFWIVIILGLATRYMFKKQKLSFFILALTPVVDFFLLIVTSVDLYRGAKATYAHAIAAVYIGISIAFGKSMIQWADERFQYYVIKSGEKPRRRYGKEYAKHYFKSWIQHLVAYAIGAALLAAMMHIVPNGKTNVLQNVVEFWTVIVGIDFLLSLSNFVWPKKEKESGYTNS</sequence>
<keyword evidence="1" id="KW-0812">Transmembrane</keyword>
<keyword evidence="1" id="KW-1133">Transmembrane helix</keyword>